<feature type="region of interest" description="Disordered" evidence="1">
    <location>
        <begin position="122"/>
        <end position="151"/>
    </location>
</feature>
<gene>
    <name evidence="2" type="ORF">XENOCAPTIV_014748</name>
</gene>
<organism evidence="2 3">
    <name type="scientific">Xenoophorus captivus</name>
    <dbReference type="NCBI Taxonomy" id="1517983"/>
    <lineage>
        <taxon>Eukaryota</taxon>
        <taxon>Metazoa</taxon>
        <taxon>Chordata</taxon>
        <taxon>Craniata</taxon>
        <taxon>Vertebrata</taxon>
        <taxon>Euteleostomi</taxon>
        <taxon>Actinopterygii</taxon>
        <taxon>Neopterygii</taxon>
        <taxon>Teleostei</taxon>
        <taxon>Neoteleostei</taxon>
        <taxon>Acanthomorphata</taxon>
        <taxon>Ovalentaria</taxon>
        <taxon>Atherinomorphae</taxon>
        <taxon>Cyprinodontiformes</taxon>
        <taxon>Goodeidae</taxon>
        <taxon>Xenoophorus</taxon>
    </lineage>
</organism>
<evidence type="ECO:0000313" key="2">
    <source>
        <dbReference type="EMBL" id="MEQ2217560.1"/>
    </source>
</evidence>
<dbReference type="EMBL" id="JAHRIN010075925">
    <property type="protein sequence ID" value="MEQ2217560.1"/>
    <property type="molecule type" value="Genomic_DNA"/>
</dbReference>
<protein>
    <submittedName>
        <fullName evidence="2">Uncharacterized protein</fullName>
    </submittedName>
</protein>
<accession>A0ABV0SAG3</accession>
<comment type="caution">
    <text evidence="2">The sequence shown here is derived from an EMBL/GenBank/DDBJ whole genome shotgun (WGS) entry which is preliminary data.</text>
</comment>
<feature type="non-terminal residue" evidence="2">
    <location>
        <position position="1"/>
    </location>
</feature>
<reference evidence="2 3" key="1">
    <citation type="submission" date="2021-06" db="EMBL/GenBank/DDBJ databases">
        <authorList>
            <person name="Palmer J.M."/>
        </authorList>
    </citation>
    <scope>NUCLEOTIDE SEQUENCE [LARGE SCALE GENOMIC DNA]</scope>
    <source>
        <strain evidence="2 3">XC_2019</strain>
        <tissue evidence="2">Muscle</tissue>
    </source>
</reference>
<keyword evidence="3" id="KW-1185">Reference proteome</keyword>
<evidence type="ECO:0000313" key="3">
    <source>
        <dbReference type="Proteomes" id="UP001434883"/>
    </source>
</evidence>
<dbReference type="Proteomes" id="UP001434883">
    <property type="component" value="Unassembled WGS sequence"/>
</dbReference>
<evidence type="ECO:0000256" key="1">
    <source>
        <dbReference type="SAM" id="MobiDB-lite"/>
    </source>
</evidence>
<sequence length="183" mass="20179">GWRSHSSSTNPEFPPAASHLVQRWTEDSTKQSHSLCWAPHTSSARFGTAPCRHLSFSVCLPTPIFLFADPPDVDAVAVRTLSPLLWSFGQAPPYPSRRVWPKLLPIAWRPRLRFLVPSFAPVPSSGSQRKNKACFAPSVQPGDTVQTVSRPQSKSAALHGSSLVWLLLGLLIMEPVSRTLQCF</sequence>
<feature type="compositionally biased region" description="Polar residues" evidence="1">
    <location>
        <begin position="141"/>
        <end position="151"/>
    </location>
</feature>
<name>A0ABV0SAG3_9TELE</name>
<proteinExistence type="predicted"/>